<protein>
    <submittedName>
        <fullName evidence="8">Sensor histidine kinase</fullName>
    </submittedName>
</protein>
<evidence type="ECO:0000256" key="1">
    <source>
        <dbReference type="ARBA" id="ARBA00004370"/>
    </source>
</evidence>
<keyword evidence="5" id="KW-0175">Coiled coil</keyword>
<reference evidence="8 9" key="1">
    <citation type="journal article" date="2021" name="ISME Commun">
        <title>Automated analysis of genomic sequences facilitates high-throughput and comprehensive description of bacteria.</title>
        <authorList>
            <person name="Hitch T.C.A."/>
        </authorList>
    </citation>
    <scope>NUCLEOTIDE SEQUENCE [LARGE SCALE GENOMIC DNA]</scope>
    <source>
        <strain evidence="8 9">Sanger_03</strain>
    </source>
</reference>
<evidence type="ECO:0000256" key="6">
    <source>
        <dbReference type="SAM" id="Phobius"/>
    </source>
</evidence>
<keyword evidence="6" id="KW-0472">Membrane</keyword>
<dbReference type="Gene3D" id="3.30.565.10">
    <property type="entry name" value="Histidine kinase-like ATPase, C-terminal domain"/>
    <property type="match status" value="1"/>
</dbReference>
<evidence type="ECO:0000256" key="2">
    <source>
        <dbReference type="ARBA" id="ARBA00022553"/>
    </source>
</evidence>
<keyword evidence="9" id="KW-1185">Reference proteome</keyword>
<organism evidence="8 9">
    <name type="scientific">Dorea acetigenes</name>
    <dbReference type="NCBI Taxonomy" id="2981787"/>
    <lineage>
        <taxon>Bacteria</taxon>
        <taxon>Bacillati</taxon>
        <taxon>Bacillota</taxon>
        <taxon>Clostridia</taxon>
        <taxon>Lachnospirales</taxon>
        <taxon>Lachnospiraceae</taxon>
        <taxon>Dorea</taxon>
    </lineage>
</organism>
<dbReference type="SUPFAM" id="SSF55874">
    <property type="entry name" value="ATPase domain of HSP90 chaperone/DNA topoisomerase II/histidine kinase"/>
    <property type="match status" value="1"/>
</dbReference>
<dbReference type="GO" id="GO:0016301">
    <property type="term" value="F:kinase activity"/>
    <property type="evidence" value="ECO:0007669"/>
    <property type="project" value="UniProtKB-KW"/>
</dbReference>
<dbReference type="Pfam" id="PF02518">
    <property type="entry name" value="HATPase_c"/>
    <property type="match status" value="1"/>
</dbReference>
<evidence type="ECO:0000256" key="5">
    <source>
        <dbReference type="SAM" id="Coils"/>
    </source>
</evidence>
<dbReference type="Gene3D" id="6.10.340.10">
    <property type="match status" value="1"/>
</dbReference>
<keyword evidence="3" id="KW-0808">Transferase</keyword>
<comment type="subcellular location">
    <subcellularLocation>
        <location evidence="1">Membrane</location>
    </subcellularLocation>
</comment>
<proteinExistence type="predicted"/>
<evidence type="ECO:0000259" key="7">
    <source>
        <dbReference type="PROSITE" id="PS50885"/>
    </source>
</evidence>
<dbReference type="InterPro" id="IPR010559">
    <property type="entry name" value="Sig_transdc_His_kin_internal"/>
</dbReference>
<accession>A0ABT2RNV1</accession>
<feature type="domain" description="HAMP" evidence="7">
    <location>
        <begin position="311"/>
        <end position="363"/>
    </location>
</feature>
<keyword evidence="6" id="KW-1133">Transmembrane helix</keyword>
<dbReference type="Pfam" id="PF06580">
    <property type="entry name" value="His_kinase"/>
    <property type="match status" value="1"/>
</dbReference>
<evidence type="ECO:0000256" key="4">
    <source>
        <dbReference type="ARBA" id="ARBA00022777"/>
    </source>
</evidence>
<dbReference type="PANTHER" id="PTHR34220:SF7">
    <property type="entry name" value="SENSOR HISTIDINE KINASE YPDA"/>
    <property type="match status" value="1"/>
</dbReference>
<dbReference type="RefSeq" id="WP_158370616.1">
    <property type="nucleotide sequence ID" value="NZ_JAOQJU010000013.1"/>
</dbReference>
<dbReference type="Proteomes" id="UP001652431">
    <property type="component" value="Unassembled WGS sequence"/>
</dbReference>
<feature type="transmembrane region" description="Helical" evidence="6">
    <location>
        <begin position="292"/>
        <end position="310"/>
    </location>
</feature>
<dbReference type="PANTHER" id="PTHR34220">
    <property type="entry name" value="SENSOR HISTIDINE KINASE YPDA"/>
    <property type="match status" value="1"/>
</dbReference>
<dbReference type="InterPro" id="IPR050640">
    <property type="entry name" value="Bact_2-comp_sensor_kinase"/>
</dbReference>
<feature type="coiled-coil region" evidence="5">
    <location>
        <begin position="358"/>
        <end position="390"/>
    </location>
</feature>
<evidence type="ECO:0000313" key="9">
    <source>
        <dbReference type="Proteomes" id="UP001652431"/>
    </source>
</evidence>
<gene>
    <name evidence="8" type="ORF">OCV99_11165</name>
</gene>
<evidence type="ECO:0000313" key="8">
    <source>
        <dbReference type="EMBL" id="MCU6687093.1"/>
    </source>
</evidence>
<keyword evidence="4 8" id="KW-0418">Kinase</keyword>
<dbReference type="EMBL" id="JAOQJU010000013">
    <property type="protein sequence ID" value="MCU6687093.1"/>
    <property type="molecule type" value="Genomic_DNA"/>
</dbReference>
<keyword evidence="2" id="KW-0597">Phosphoprotein</keyword>
<comment type="caution">
    <text evidence="8">The sequence shown here is derived from an EMBL/GenBank/DDBJ whole genome shotgun (WGS) entry which is preliminary data.</text>
</comment>
<sequence>MKKIKMTLSKKVVLIYISCIFLPVLLLAVFLHIKIDTVFQERTRDNLQNSVEKATGNIEKTLEGAENIAVSASIDETLVEILQKDYGSYDEFYQSYNSSITSFLEEIMTAAQGMSEIRVYTENPTVYNSSVYRRLDEYPQMAVWLEELEAEEGNVEIVSWVRYKDDIEASGIRQPSIAVLYQIPVYNPEYKYKMAIQIFLSMEQIYYWLQDTDTGVQYYLINPQNQVVASTDQEYEPYDMVNFTQADRIAEGEDIVTCTSGLTGTLEGWSVLGVVAADAAAEEVSRITLQTGGLIILIILCSAFIMVLLIRPYTSRLRILANRMEIFDETDFSPIRTKQYNDEVEIAIQSFNRMMNQINELINEVYALNMQKKELELEGMRARLNVLISQVNPHFLFNTLNAILAISERNHYDEVSWTIEHLAIMMRKLLDWSDDQVTVREEIEFIRMYLDIEKLRFSSRFDFSITVDPEAEEFRIPKMSVQPLVENACKHGIHKMNGYGQVKVSVKKEEDSVVIRVVNTGSSLTQEQMQALRQSVFQKKSEKGKGVGLQNVYNRVFLYYKDKAEMIMEVHDGEACFGFKIYLGGGRRE</sequence>
<dbReference type="PROSITE" id="PS50885">
    <property type="entry name" value="HAMP"/>
    <property type="match status" value="1"/>
</dbReference>
<evidence type="ECO:0000256" key="3">
    <source>
        <dbReference type="ARBA" id="ARBA00022679"/>
    </source>
</evidence>
<dbReference type="InterPro" id="IPR003660">
    <property type="entry name" value="HAMP_dom"/>
</dbReference>
<name>A0ABT2RNV1_9FIRM</name>
<dbReference type="InterPro" id="IPR003594">
    <property type="entry name" value="HATPase_dom"/>
</dbReference>
<dbReference type="InterPro" id="IPR036890">
    <property type="entry name" value="HATPase_C_sf"/>
</dbReference>
<keyword evidence="6" id="KW-0812">Transmembrane</keyword>
<feature type="transmembrane region" description="Helical" evidence="6">
    <location>
        <begin position="12"/>
        <end position="33"/>
    </location>
</feature>